<dbReference type="InterPro" id="IPR023485">
    <property type="entry name" value="Ptyr_pPase"/>
</dbReference>
<dbReference type="PANTHER" id="PTHR43428:SF1">
    <property type="entry name" value="ARSENATE REDUCTASE"/>
    <property type="match status" value="1"/>
</dbReference>
<organism evidence="3 4">
    <name type="scientific">Plantibacter cousiniae</name>
    <name type="common">nom. nud.</name>
    <dbReference type="NCBI Taxonomy" id="199709"/>
    <lineage>
        <taxon>Bacteria</taxon>
        <taxon>Bacillati</taxon>
        <taxon>Actinomycetota</taxon>
        <taxon>Actinomycetes</taxon>
        <taxon>Micrococcales</taxon>
        <taxon>Microbacteriaceae</taxon>
        <taxon>Plantibacter</taxon>
    </lineage>
</organism>
<dbReference type="NCBIfam" id="NF033788">
    <property type="entry name" value="HTH_metalloreg"/>
    <property type="match status" value="1"/>
</dbReference>
<dbReference type="InterPro" id="IPR036388">
    <property type="entry name" value="WH-like_DNA-bd_sf"/>
</dbReference>
<feature type="domain" description="HTH arsR-type" evidence="2">
    <location>
        <begin position="1"/>
        <end position="96"/>
    </location>
</feature>
<dbReference type="PRINTS" id="PR00778">
    <property type="entry name" value="HTHARSR"/>
</dbReference>
<dbReference type="Pfam" id="PF01451">
    <property type="entry name" value="LMWPc"/>
    <property type="match status" value="1"/>
</dbReference>
<name>A0ABY1LNJ3_9MICO</name>
<dbReference type="PROSITE" id="PS50987">
    <property type="entry name" value="HTH_ARSR_2"/>
    <property type="match status" value="1"/>
</dbReference>
<dbReference type="SUPFAM" id="SSF52788">
    <property type="entry name" value="Phosphotyrosine protein phosphatases I"/>
    <property type="match status" value="1"/>
</dbReference>
<dbReference type="PANTHER" id="PTHR43428">
    <property type="entry name" value="ARSENATE REDUCTASE"/>
    <property type="match status" value="1"/>
</dbReference>
<evidence type="ECO:0000256" key="1">
    <source>
        <dbReference type="ARBA" id="ARBA00022849"/>
    </source>
</evidence>
<dbReference type="RefSeq" id="WP_341864858.1">
    <property type="nucleotide sequence ID" value="NZ_FUZO01000002.1"/>
</dbReference>
<dbReference type="Pfam" id="PF12840">
    <property type="entry name" value="HTH_20"/>
    <property type="match status" value="1"/>
</dbReference>
<dbReference type="CDD" id="cd00090">
    <property type="entry name" value="HTH_ARSR"/>
    <property type="match status" value="1"/>
</dbReference>
<dbReference type="EMBL" id="FUZO01000002">
    <property type="protein sequence ID" value="SKC68604.1"/>
    <property type="molecule type" value="Genomic_DNA"/>
</dbReference>
<dbReference type="InterPro" id="IPR011991">
    <property type="entry name" value="ArsR-like_HTH"/>
</dbReference>
<accession>A0ABY1LNJ3</accession>
<evidence type="ECO:0000259" key="2">
    <source>
        <dbReference type="PROSITE" id="PS50987"/>
    </source>
</evidence>
<keyword evidence="4" id="KW-1185">Reference proteome</keyword>
<gene>
    <name evidence="3" type="ORF">SAMN06295973_2845</name>
</gene>
<dbReference type="InterPro" id="IPR036196">
    <property type="entry name" value="Ptyr_pPase_sf"/>
</dbReference>
<dbReference type="Gene3D" id="1.10.10.10">
    <property type="entry name" value="Winged helix-like DNA-binding domain superfamily/Winged helix DNA-binding domain"/>
    <property type="match status" value="1"/>
</dbReference>
<reference evidence="3 4" key="1">
    <citation type="submission" date="2017-02" db="EMBL/GenBank/DDBJ databases">
        <authorList>
            <person name="Varghese N."/>
            <person name="Submissions S."/>
        </authorList>
    </citation>
    <scope>NUCLEOTIDE SEQUENCE [LARGE SCALE GENOMIC DNA]</scope>
    <source>
        <strain evidence="3 4">VKM Ac-1787</strain>
    </source>
</reference>
<proteinExistence type="predicted"/>
<dbReference type="SMART" id="SM00226">
    <property type="entry name" value="LMWPc"/>
    <property type="match status" value="1"/>
</dbReference>
<sequence>MESLAVRASKFAALSEPVRLRIVDLLALGDLSPTEIQLALGIGSNLVSHHLSVLQRAGILSRSRSESDGRRNYVRLVPGAFDRLAPEPISAPARVVFVCTANSARSQMAEALWQHRSDVPVASAGSRPASEVNPGAVRAAARHGVRIRPSVPRATAEVLRHGDFVITVCNRAHEELGGLDDLHWSIPDPAAPATDEAFDEAFRDIRLRVDEFVSRLAPVAG</sequence>
<keyword evidence="1" id="KW-0059">Arsenical resistance</keyword>
<dbReference type="Proteomes" id="UP000190827">
    <property type="component" value="Unassembled WGS sequence"/>
</dbReference>
<dbReference type="InterPro" id="IPR001845">
    <property type="entry name" value="HTH_ArsR_DNA-bd_dom"/>
</dbReference>
<dbReference type="InterPro" id="IPR036390">
    <property type="entry name" value="WH_DNA-bd_sf"/>
</dbReference>
<evidence type="ECO:0000313" key="4">
    <source>
        <dbReference type="Proteomes" id="UP000190827"/>
    </source>
</evidence>
<protein>
    <submittedName>
        <fullName evidence="3">Transcriptional regulator, ArsR family</fullName>
    </submittedName>
</protein>
<dbReference type="SUPFAM" id="SSF46785">
    <property type="entry name" value="Winged helix' DNA-binding domain"/>
    <property type="match status" value="1"/>
</dbReference>
<dbReference type="Gene3D" id="3.40.50.2300">
    <property type="match status" value="1"/>
</dbReference>
<evidence type="ECO:0000313" key="3">
    <source>
        <dbReference type="EMBL" id="SKC68604.1"/>
    </source>
</evidence>
<comment type="caution">
    <text evidence="3">The sequence shown here is derived from an EMBL/GenBank/DDBJ whole genome shotgun (WGS) entry which is preliminary data.</text>
</comment>
<dbReference type="SMART" id="SM00418">
    <property type="entry name" value="HTH_ARSR"/>
    <property type="match status" value="1"/>
</dbReference>